<dbReference type="EMBL" id="PVNO01000022">
    <property type="protein sequence ID" value="PRO69849.1"/>
    <property type="molecule type" value="Genomic_DNA"/>
</dbReference>
<comment type="caution">
    <text evidence="1">The sequence shown here is derived from an EMBL/GenBank/DDBJ whole genome shotgun (WGS) entry which is preliminary data.</text>
</comment>
<reference evidence="2" key="1">
    <citation type="journal article" date="2020" name="Int. J. Syst. Evol. Microbiol.">
        <title>Alteromonas alba sp. nov., a marine bacterium isolated from the seawater of the West Pacific Ocean.</title>
        <authorList>
            <person name="Sun C."/>
            <person name="Wu Y.-H."/>
            <person name="Xamxidin M."/>
            <person name="Cheng H."/>
            <person name="Xu X.-W."/>
        </authorList>
    </citation>
    <scope>NUCLEOTIDE SEQUENCE [LARGE SCALE GENOMIC DNA]</scope>
    <source>
        <strain evidence="2">9a2</strain>
    </source>
</reference>
<evidence type="ECO:0000313" key="1">
    <source>
        <dbReference type="EMBL" id="PRO69849.1"/>
    </source>
</evidence>
<protein>
    <recommendedName>
        <fullName evidence="3">Ribosome alternative rescue factor ArfA</fullName>
    </recommendedName>
</protein>
<keyword evidence="2" id="KW-1185">Reference proteome</keyword>
<organism evidence="1 2">
    <name type="scientific">Alteromonas gracilis</name>
    <dbReference type="NCBI Taxonomy" id="1479524"/>
    <lineage>
        <taxon>Bacteria</taxon>
        <taxon>Pseudomonadati</taxon>
        <taxon>Pseudomonadota</taxon>
        <taxon>Gammaproteobacteria</taxon>
        <taxon>Alteromonadales</taxon>
        <taxon>Alteromonadaceae</taxon>
        <taxon>Alteromonas/Salinimonas group</taxon>
        <taxon>Alteromonas</taxon>
    </lineage>
</organism>
<evidence type="ECO:0000313" key="2">
    <source>
        <dbReference type="Proteomes" id="UP000239539"/>
    </source>
</evidence>
<name>A0ABX5CQI6_9ALTE</name>
<accession>A0ABX5CQI6</accession>
<gene>
    <name evidence="1" type="ORF">C6Y39_06200</name>
</gene>
<evidence type="ECO:0008006" key="3">
    <source>
        <dbReference type="Google" id="ProtNLM"/>
    </source>
</evidence>
<sequence>MGSSPYKSRFKTLRKNINFKKKKALTDGGQTYQQPERLIGWRGNKRGDGNKPLTQSKEALLLALPHGSKR</sequence>
<proteinExistence type="predicted"/>
<dbReference type="Proteomes" id="UP000239539">
    <property type="component" value="Unassembled WGS sequence"/>
</dbReference>